<proteinExistence type="predicted"/>
<dbReference type="EnsemblMetazoa" id="ADIR009773-RA">
    <property type="protein sequence ID" value="ADIR009773-PA"/>
    <property type="gene ID" value="ADIR009773"/>
</dbReference>
<keyword evidence="2" id="KW-1185">Reference proteome</keyword>
<protein>
    <submittedName>
        <fullName evidence="1">Uncharacterized protein</fullName>
    </submittedName>
</protein>
<dbReference type="Proteomes" id="UP000075884">
    <property type="component" value="Unassembled WGS sequence"/>
</dbReference>
<sequence>MRTLKSEQYWKGCEFQYFLHYGGIVILRDIISTYPFEDSLKTIKGSLRSGWRCLHQAANRISELNDFELYNGSSNHQYPV</sequence>
<evidence type="ECO:0000313" key="1">
    <source>
        <dbReference type="EnsemblMetazoa" id="ADIR009773-PA"/>
    </source>
</evidence>
<dbReference type="VEuPathDB" id="VectorBase:ADIR009773"/>
<organism evidence="1 2">
    <name type="scientific">Anopheles dirus</name>
    <dbReference type="NCBI Taxonomy" id="7168"/>
    <lineage>
        <taxon>Eukaryota</taxon>
        <taxon>Metazoa</taxon>
        <taxon>Ecdysozoa</taxon>
        <taxon>Arthropoda</taxon>
        <taxon>Hexapoda</taxon>
        <taxon>Insecta</taxon>
        <taxon>Pterygota</taxon>
        <taxon>Neoptera</taxon>
        <taxon>Endopterygota</taxon>
        <taxon>Diptera</taxon>
        <taxon>Nematocera</taxon>
        <taxon>Culicoidea</taxon>
        <taxon>Culicidae</taxon>
        <taxon>Anophelinae</taxon>
        <taxon>Anopheles</taxon>
    </lineage>
</organism>
<reference evidence="2" key="1">
    <citation type="submission" date="2013-03" db="EMBL/GenBank/DDBJ databases">
        <title>The Genome Sequence of Anopheles dirus WRAIR2.</title>
        <authorList>
            <consortium name="The Broad Institute Genomics Platform"/>
            <person name="Neafsey D.E."/>
            <person name="Walton C."/>
            <person name="Walker B."/>
            <person name="Young S.K."/>
            <person name="Zeng Q."/>
            <person name="Gargeya S."/>
            <person name="Fitzgerald M."/>
            <person name="Haas B."/>
            <person name="Abouelleil A."/>
            <person name="Allen A.W."/>
            <person name="Alvarado L."/>
            <person name="Arachchi H.M."/>
            <person name="Berlin A.M."/>
            <person name="Chapman S.B."/>
            <person name="Gainer-Dewar J."/>
            <person name="Goldberg J."/>
            <person name="Griggs A."/>
            <person name="Gujja S."/>
            <person name="Hansen M."/>
            <person name="Howarth C."/>
            <person name="Imamovic A."/>
            <person name="Ireland A."/>
            <person name="Larimer J."/>
            <person name="McCowan C."/>
            <person name="Murphy C."/>
            <person name="Pearson M."/>
            <person name="Poon T.W."/>
            <person name="Priest M."/>
            <person name="Roberts A."/>
            <person name="Saif S."/>
            <person name="Shea T."/>
            <person name="Sisk P."/>
            <person name="Sykes S."/>
            <person name="Wortman J."/>
            <person name="Nusbaum C."/>
            <person name="Birren B."/>
        </authorList>
    </citation>
    <scope>NUCLEOTIDE SEQUENCE [LARGE SCALE GENOMIC DNA]</scope>
    <source>
        <strain evidence="2">WRAIR2</strain>
    </source>
</reference>
<dbReference type="AlphaFoldDB" id="A0A182NQ38"/>
<accession>A0A182NQ38</accession>
<evidence type="ECO:0000313" key="2">
    <source>
        <dbReference type="Proteomes" id="UP000075884"/>
    </source>
</evidence>
<name>A0A182NQ38_9DIPT</name>
<reference evidence="1" key="2">
    <citation type="submission" date="2020-05" db="UniProtKB">
        <authorList>
            <consortium name="EnsemblMetazoa"/>
        </authorList>
    </citation>
    <scope>IDENTIFICATION</scope>
    <source>
        <strain evidence="1">WRAIR2</strain>
    </source>
</reference>